<evidence type="ECO:0000259" key="5">
    <source>
        <dbReference type="PROSITE" id="PS01031"/>
    </source>
</evidence>
<dbReference type="InterPro" id="IPR031107">
    <property type="entry name" value="Small_HSP"/>
</dbReference>
<evidence type="ECO:0000256" key="4">
    <source>
        <dbReference type="SAM" id="MobiDB-lite"/>
    </source>
</evidence>
<feature type="compositionally biased region" description="Low complexity" evidence="4">
    <location>
        <begin position="71"/>
        <end position="98"/>
    </location>
</feature>
<organism evidence="6 7">
    <name type="scientific">Dimargaris verticillata</name>
    <dbReference type="NCBI Taxonomy" id="2761393"/>
    <lineage>
        <taxon>Eukaryota</taxon>
        <taxon>Fungi</taxon>
        <taxon>Fungi incertae sedis</taxon>
        <taxon>Zoopagomycota</taxon>
        <taxon>Kickxellomycotina</taxon>
        <taxon>Dimargaritomycetes</taxon>
        <taxon>Dimargaritales</taxon>
        <taxon>Dimargaritaceae</taxon>
        <taxon>Dimargaris</taxon>
    </lineage>
</organism>
<dbReference type="EMBL" id="JANBQB010000034">
    <property type="protein sequence ID" value="KAJ1983990.1"/>
    <property type="molecule type" value="Genomic_DNA"/>
</dbReference>
<dbReference type="Pfam" id="PF00011">
    <property type="entry name" value="HSP20"/>
    <property type="match status" value="1"/>
</dbReference>
<sequence>MAFQRIFPAFARDMEQVMAQMERNWYPITRSRGNGMYDWYWEPVVLRHPRTDAHLVKRRCATPVQSQVAAPVAAESAKSPNTQASKSSALASNSPSSAQPREDHSQQPSTVHLPPDPVQHPILNWLAPFVAPWAVTPGSPFAEPLSAFDTTAPRLAHATLTETDHAYQVDVDLPGIPKENVTLSWDEGNTLVVKGEIYATAKADDSSDTHVSNSEVEENQANTDKATTFTTTIEDEDASEHQAAEEPDASVGTVEVKSTAAPPTQQQVYRSFERSFTFPDHVDPERITARLDNGLLKITVPKRERVAKTIPITF</sequence>
<proteinExistence type="inferred from homology"/>
<evidence type="ECO:0000313" key="7">
    <source>
        <dbReference type="Proteomes" id="UP001151582"/>
    </source>
</evidence>
<feature type="region of interest" description="Disordered" evidence="4">
    <location>
        <begin position="71"/>
        <end position="116"/>
    </location>
</feature>
<dbReference type="InterPro" id="IPR002068">
    <property type="entry name" value="A-crystallin/Hsp20_dom"/>
</dbReference>
<dbReference type="AlphaFoldDB" id="A0A9W8EBE2"/>
<comment type="similarity">
    <text evidence="2 3">Belongs to the small heat shock protein (HSP20) family.</text>
</comment>
<gene>
    <name evidence="6" type="ORF">H4R34_000950</name>
</gene>
<feature type="domain" description="SHSP" evidence="5">
    <location>
        <begin position="146"/>
        <end position="314"/>
    </location>
</feature>
<reference evidence="6" key="1">
    <citation type="submission" date="2022-07" db="EMBL/GenBank/DDBJ databases">
        <title>Phylogenomic reconstructions and comparative analyses of Kickxellomycotina fungi.</title>
        <authorList>
            <person name="Reynolds N.K."/>
            <person name="Stajich J.E."/>
            <person name="Barry K."/>
            <person name="Grigoriev I.V."/>
            <person name="Crous P."/>
            <person name="Smith M.E."/>
        </authorList>
    </citation>
    <scope>NUCLEOTIDE SEQUENCE</scope>
    <source>
        <strain evidence="6">RSA 567</strain>
    </source>
</reference>
<evidence type="ECO:0000313" key="6">
    <source>
        <dbReference type="EMBL" id="KAJ1983990.1"/>
    </source>
</evidence>
<dbReference type="SUPFAM" id="SSF49764">
    <property type="entry name" value="HSP20-like chaperones"/>
    <property type="match status" value="1"/>
</dbReference>
<dbReference type="PANTHER" id="PTHR11527">
    <property type="entry name" value="HEAT-SHOCK PROTEIN 20 FAMILY MEMBER"/>
    <property type="match status" value="1"/>
</dbReference>
<keyword evidence="7" id="KW-1185">Reference proteome</keyword>
<dbReference type="CDD" id="cd06464">
    <property type="entry name" value="ACD_sHsps-like"/>
    <property type="match status" value="1"/>
</dbReference>
<dbReference type="Proteomes" id="UP001151582">
    <property type="component" value="Unassembled WGS sequence"/>
</dbReference>
<dbReference type="InterPro" id="IPR008978">
    <property type="entry name" value="HSP20-like_chaperone"/>
</dbReference>
<dbReference type="OrthoDB" id="1431247at2759"/>
<feature type="compositionally biased region" description="Polar residues" evidence="4">
    <location>
        <begin position="209"/>
        <end position="226"/>
    </location>
</feature>
<feature type="region of interest" description="Disordered" evidence="4">
    <location>
        <begin position="202"/>
        <end position="267"/>
    </location>
</feature>
<protein>
    <recommendedName>
        <fullName evidence="5">SHSP domain-containing protein</fullName>
    </recommendedName>
</protein>
<evidence type="ECO:0000256" key="2">
    <source>
        <dbReference type="PROSITE-ProRule" id="PRU00285"/>
    </source>
</evidence>
<name>A0A9W8EBE2_9FUNG</name>
<dbReference type="PROSITE" id="PS01031">
    <property type="entry name" value="SHSP"/>
    <property type="match status" value="1"/>
</dbReference>
<accession>A0A9W8EBE2</accession>
<comment type="caution">
    <text evidence="6">The sequence shown here is derived from an EMBL/GenBank/DDBJ whole genome shotgun (WGS) entry which is preliminary data.</text>
</comment>
<evidence type="ECO:0000256" key="1">
    <source>
        <dbReference type="ARBA" id="ARBA00023016"/>
    </source>
</evidence>
<evidence type="ECO:0000256" key="3">
    <source>
        <dbReference type="RuleBase" id="RU003616"/>
    </source>
</evidence>
<dbReference type="Gene3D" id="2.60.40.790">
    <property type="match status" value="1"/>
</dbReference>
<keyword evidence="1" id="KW-0346">Stress response</keyword>